<evidence type="ECO:0000313" key="15">
    <source>
        <dbReference type="EMBL" id="ACX74985.1"/>
    </source>
</evidence>
<dbReference type="KEGG" id="fsu:Fisuc_1387"/>
<comment type="similarity">
    <text evidence="8 11 12">Belongs to the peptidase S16 family.</text>
</comment>
<evidence type="ECO:0000256" key="10">
    <source>
        <dbReference type="PIRSR" id="PIRSR001174-2"/>
    </source>
</evidence>
<keyword evidence="3 8" id="KW-0547">Nucleotide-binding</keyword>
<dbReference type="Proteomes" id="UP000000517">
    <property type="component" value="Chromosome"/>
</dbReference>
<dbReference type="InterPro" id="IPR015947">
    <property type="entry name" value="PUA-like_sf"/>
</dbReference>
<dbReference type="InterPro" id="IPR027417">
    <property type="entry name" value="P-loop_NTPase"/>
</dbReference>
<dbReference type="SUPFAM" id="SSF52540">
    <property type="entry name" value="P-loop containing nucleoside triphosphate hydrolases"/>
    <property type="match status" value="1"/>
</dbReference>
<evidence type="ECO:0000256" key="12">
    <source>
        <dbReference type="RuleBase" id="RU000591"/>
    </source>
</evidence>
<dbReference type="eggNOG" id="COG0466">
    <property type="taxonomic scope" value="Bacteria"/>
</dbReference>
<dbReference type="AlphaFoldDB" id="C9RQZ9"/>
<evidence type="ECO:0000256" key="8">
    <source>
        <dbReference type="PIRNR" id="PIRNR001174"/>
    </source>
</evidence>
<reference evidence="15 18" key="1">
    <citation type="submission" date="2009-10" db="EMBL/GenBank/DDBJ databases">
        <title>Complete sequence of Fibrobacter succinogenes subsp. succinogenes S85.</title>
        <authorList>
            <consortium name="US DOE Joint Genome Institute"/>
            <person name="Lucas S."/>
            <person name="Copeland A."/>
            <person name="Lapidus A."/>
            <person name="Glavina del Rio T."/>
            <person name="Tice H."/>
            <person name="Bruce D."/>
            <person name="Goodwin L."/>
            <person name="Pitluck S."/>
            <person name="Chertkov O."/>
            <person name="Detter J.C."/>
            <person name="Han C."/>
            <person name="Tapia R."/>
            <person name="Larimer F."/>
            <person name="Land M."/>
            <person name="Hauser L."/>
            <person name="Kyrpides N."/>
            <person name="Mikhailova N."/>
            <person name="Weimer P.J."/>
            <person name="Stevenson D.M."/>
            <person name="Boyum J."/>
            <person name="Brumm P.I."/>
            <person name="Mead D."/>
        </authorList>
    </citation>
    <scope>NUCLEOTIDE SEQUENCE [LARGE SCALE GENOMIC DNA]</scope>
    <source>
        <strain evidence="18">ATCC 19169 / S85</strain>
        <strain evidence="15">S85</strain>
    </source>
</reference>
<dbReference type="EMBL" id="CP001792">
    <property type="protein sequence ID" value="ACX74985.1"/>
    <property type="molecule type" value="Genomic_DNA"/>
</dbReference>
<evidence type="ECO:0000313" key="16">
    <source>
        <dbReference type="EMBL" id="ADL26837.1"/>
    </source>
</evidence>
<dbReference type="SUPFAM" id="SSF54211">
    <property type="entry name" value="Ribosomal protein S5 domain 2-like"/>
    <property type="match status" value="1"/>
</dbReference>
<organism evidence="16 17">
    <name type="scientific">Fibrobacter succinogenes (strain ATCC 19169 / S85)</name>
    <dbReference type="NCBI Taxonomy" id="59374"/>
    <lineage>
        <taxon>Bacteria</taxon>
        <taxon>Pseudomonadati</taxon>
        <taxon>Fibrobacterota</taxon>
        <taxon>Fibrobacteria</taxon>
        <taxon>Fibrobacterales</taxon>
        <taxon>Fibrobacteraceae</taxon>
        <taxon>Fibrobacter</taxon>
    </lineage>
</organism>
<dbReference type="GO" id="GO:0004252">
    <property type="term" value="F:serine-type endopeptidase activity"/>
    <property type="evidence" value="ECO:0007669"/>
    <property type="project" value="UniProtKB-UniRule"/>
</dbReference>
<dbReference type="SMART" id="SM00464">
    <property type="entry name" value="LON"/>
    <property type="match status" value="1"/>
</dbReference>
<reference evidence="16" key="3">
    <citation type="submission" date="2010-08" db="EMBL/GenBank/DDBJ databases">
        <authorList>
            <person name="Durkin A.S."/>
            <person name="Nelson K.E."/>
            <person name="Morrison M."/>
            <person name="Forsberg C.W."/>
            <person name="Wilson D.B."/>
            <person name="Russell J.B."/>
            <person name="Cann I.K.O."/>
            <person name="Mackie R.I."/>
            <person name="White B.A."/>
        </authorList>
    </citation>
    <scope>NUCLEOTIDE SEQUENCE</scope>
    <source>
        <strain evidence="16">S85</strain>
    </source>
</reference>
<dbReference type="PROSITE" id="PS51787">
    <property type="entry name" value="LON_N"/>
    <property type="match status" value="1"/>
</dbReference>
<name>C9RQZ9_FIBSS</name>
<keyword evidence="4 8" id="KW-0378">Hydrolase</keyword>
<dbReference type="Gene3D" id="1.20.5.5270">
    <property type="match status" value="1"/>
</dbReference>
<dbReference type="EC" id="3.4.21.53" evidence="8"/>
<evidence type="ECO:0000259" key="13">
    <source>
        <dbReference type="PROSITE" id="PS51786"/>
    </source>
</evidence>
<dbReference type="Gene3D" id="1.20.58.1480">
    <property type="match status" value="1"/>
</dbReference>
<feature type="active site" evidence="9 11">
    <location>
        <position position="722"/>
    </location>
</feature>
<dbReference type="GO" id="GO:0005524">
    <property type="term" value="F:ATP binding"/>
    <property type="evidence" value="ECO:0007669"/>
    <property type="project" value="UniProtKB-KW"/>
</dbReference>
<evidence type="ECO:0000256" key="1">
    <source>
        <dbReference type="ARBA" id="ARBA00004496"/>
    </source>
</evidence>
<keyword evidence="8" id="KW-0963">Cytoplasm</keyword>
<evidence type="ECO:0000256" key="3">
    <source>
        <dbReference type="ARBA" id="ARBA00022741"/>
    </source>
</evidence>
<dbReference type="Gene3D" id="3.30.230.10">
    <property type="match status" value="1"/>
</dbReference>
<dbReference type="PATRIC" id="fig|59374.8.peg.1786"/>
<dbReference type="InterPro" id="IPR003111">
    <property type="entry name" value="Lon_prtase_N"/>
</dbReference>
<dbReference type="GO" id="GO:0030163">
    <property type="term" value="P:protein catabolic process"/>
    <property type="evidence" value="ECO:0007669"/>
    <property type="project" value="InterPro"/>
</dbReference>
<accession>C9RQZ9</accession>
<dbReference type="FunFam" id="3.40.50.300:FF:000021">
    <property type="entry name" value="Lon protease homolog"/>
    <property type="match status" value="1"/>
</dbReference>
<dbReference type="FunFam" id="1.20.5.5270:FF:000002">
    <property type="entry name" value="Lon protease homolog"/>
    <property type="match status" value="1"/>
</dbReference>
<dbReference type="NCBIfam" id="TIGR00763">
    <property type="entry name" value="lon"/>
    <property type="match status" value="1"/>
</dbReference>
<dbReference type="OrthoDB" id="9803599at2"/>
<dbReference type="KEGG" id="fsc:FSU_1853"/>
<protein>
    <recommendedName>
        <fullName evidence="8">Lon protease</fullName>
        <ecNumber evidence="8">3.4.21.53</ecNumber>
    </recommendedName>
</protein>
<feature type="active site" evidence="9 11">
    <location>
        <position position="679"/>
    </location>
</feature>
<comment type="subunit">
    <text evidence="8">Homohexamer. Organized in a ring with a central cavity.</text>
</comment>
<dbReference type="GO" id="GO:0006508">
    <property type="term" value="P:proteolysis"/>
    <property type="evidence" value="ECO:0007669"/>
    <property type="project" value="UniProtKB-KW"/>
</dbReference>
<evidence type="ECO:0000256" key="2">
    <source>
        <dbReference type="ARBA" id="ARBA00022670"/>
    </source>
</evidence>
<dbReference type="HOGENOM" id="CLU_004109_4_3_0"/>
<dbReference type="PIRSF" id="PIRSF001174">
    <property type="entry name" value="Lon_proteas"/>
    <property type="match status" value="1"/>
</dbReference>
<dbReference type="CDD" id="cd19500">
    <property type="entry name" value="RecA-like_Lon"/>
    <property type="match status" value="1"/>
</dbReference>
<dbReference type="MEROPS" id="S16.001"/>
<evidence type="ECO:0000256" key="7">
    <source>
        <dbReference type="ARBA" id="ARBA00050665"/>
    </source>
</evidence>
<dbReference type="InterPro" id="IPR008269">
    <property type="entry name" value="Lon_proteolytic"/>
</dbReference>
<dbReference type="InterPro" id="IPR008268">
    <property type="entry name" value="Peptidase_S16_AS"/>
</dbReference>
<keyword evidence="18" id="KW-1185">Reference proteome</keyword>
<comment type="catalytic activity">
    <reaction evidence="7 8 11">
        <text>Hydrolysis of proteins in presence of ATP.</text>
        <dbReference type="EC" id="3.4.21.53"/>
    </reaction>
</comment>
<sequence>MAFDFNKTYPLLPLRDAVVFPLTTRRILVGREMSLRALEFAENHNNEIILVAQKNVEQETLDNPMLDLYSVGVVARVANVTPFPNGCVKVVLEGDSIVDLRSIALRDGFLQVTVSPREHFIKAEDKSEKFEDVLNMFREYAMHRNIADGMVEALFTMDSHINAFYGMIPFLSISLSEKQALLELETIDALAERLISLMQVAQENENVMIRVQQNVRQKMAQQQKEWFISEQIRQLQDELDGENGGASEPDQLLKKIKAKKFSKAIEEKLEEEIGRMRMMQPTSPEYAVSRNYVDWFLALPYGVYTDTVLNMKKVKAELDSKHFGLDKVKERIMEYVAVLKLTGTERRAPILCLVGPPGVGKTTLVESIATAMQRNFVRITLGGVRDEAEIRGHRRTYIGAMPGRFIHALRRAKCMNPVILLDEIDKMASDFRGDPASAMLEVLDPEQNHDFTDHFMEVGLDLSRVLFIATANSEGEIPEALRDRMEVVRLPGYYPHEKLQIAGKYLLPRICERTGVKLGEQVSFSDEMINAVMRGWTREAGVRELERVLESAVRHRAKDIVMGKKIKPEVTAKVLQDYLGAPRFLDNQLPEPGRPGVVTGLAWTSVGGEILPIECMLLSGKGQLILTGKLGDVMKESAQIAVSLVRERLQRFGIDPAIVRKTDIHIHVPEGAVPKDGPSAGIALTLCLLSAFTKQPISPDIAFTGEVSLTGACLPIGGLNEKALAALAAGVKTLRLPEGNKKDVAELPEPAKKGLKIYTHKHIDEIVKILFKDVKIAKTAEKATSTKSK</sequence>
<dbReference type="PROSITE" id="PS51786">
    <property type="entry name" value="LON_PROTEOLYTIC"/>
    <property type="match status" value="1"/>
</dbReference>
<dbReference type="InterPro" id="IPR004815">
    <property type="entry name" value="Lon_bac/euk-typ"/>
</dbReference>
<gene>
    <name evidence="16" type="primary">lon</name>
    <name evidence="15" type="ordered locus">Fisuc_1387</name>
    <name evidence="16" type="ordered locus">FSU_1853</name>
</gene>
<dbReference type="InterPro" id="IPR054594">
    <property type="entry name" value="Lon_lid"/>
</dbReference>
<evidence type="ECO:0000313" key="18">
    <source>
        <dbReference type="Proteomes" id="UP000001497"/>
    </source>
</evidence>
<dbReference type="PRINTS" id="PR00830">
    <property type="entry name" value="ENDOLAPTASE"/>
</dbReference>
<dbReference type="SMART" id="SM00382">
    <property type="entry name" value="AAA"/>
    <property type="match status" value="1"/>
</dbReference>
<dbReference type="GO" id="GO:0005737">
    <property type="term" value="C:cytoplasm"/>
    <property type="evidence" value="ECO:0007669"/>
    <property type="project" value="UniProtKB-SubCell"/>
</dbReference>
<dbReference type="Pfam" id="PF00004">
    <property type="entry name" value="AAA"/>
    <property type="match status" value="1"/>
</dbReference>
<dbReference type="Gene3D" id="1.10.8.60">
    <property type="match status" value="1"/>
</dbReference>
<dbReference type="EMBL" id="CP002158">
    <property type="protein sequence ID" value="ADL26837.1"/>
    <property type="molecule type" value="Genomic_DNA"/>
</dbReference>
<dbReference type="Pfam" id="PF22667">
    <property type="entry name" value="Lon_lid"/>
    <property type="match status" value="1"/>
</dbReference>
<keyword evidence="6 8" id="KW-0067">ATP-binding</keyword>
<keyword evidence="5 8" id="KW-0720">Serine protease</keyword>
<evidence type="ECO:0000256" key="9">
    <source>
        <dbReference type="PIRSR" id="PIRSR001174-1"/>
    </source>
</evidence>
<dbReference type="PANTHER" id="PTHR10046">
    <property type="entry name" value="ATP DEPENDENT LON PROTEASE FAMILY MEMBER"/>
    <property type="match status" value="1"/>
</dbReference>
<feature type="domain" description="Lon N-terminal" evidence="14">
    <location>
        <begin position="9"/>
        <end position="202"/>
    </location>
</feature>
<keyword evidence="2 8" id="KW-0645">Protease</keyword>
<dbReference type="InterPro" id="IPR003959">
    <property type="entry name" value="ATPase_AAA_core"/>
</dbReference>
<dbReference type="Gene3D" id="3.40.50.300">
    <property type="entry name" value="P-loop containing nucleotide triphosphate hydrolases"/>
    <property type="match status" value="1"/>
</dbReference>
<comment type="subcellular location">
    <subcellularLocation>
        <location evidence="1 8">Cytoplasm</location>
    </subcellularLocation>
</comment>
<dbReference type="Proteomes" id="UP000001497">
    <property type="component" value="Chromosome"/>
</dbReference>
<dbReference type="InterPro" id="IPR020568">
    <property type="entry name" value="Ribosomal_Su5_D2-typ_SF"/>
</dbReference>
<dbReference type="Pfam" id="PF05362">
    <property type="entry name" value="Lon_C"/>
    <property type="match status" value="1"/>
</dbReference>
<dbReference type="SUPFAM" id="SSF88697">
    <property type="entry name" value="PUA domain-like"/>
    <property type="match status" value="1"/>
</dbReference>
<dbReference type="GO" id="GO:0016887">
    <property type="term" value="F:ATP hydrolysis activity"/>
    <property type="evidence" value="ECO:0007669"/>
    <property type="project" value="InterPro"/>
</dbReference>
<dbReference type="Pfam" id="PF02190">
    <property type="entry name" value="LON_substr_bdg"/>
    <property type="match status" value="1"/>
</dbReference>
<dbReference type="GO" id="GO:0004176">
    <property type="term" value="F:ATP-dependent peptidase activity"/>
    <property type="evidence" value="ECO:0007669"/>
    <property type="project" value="UniProtKB-UniRule"/>
</dbReference>
<evidence type="ECO:0000313" key="17">
    <source>
        <dbReference type="Proteomes" id="UP000000517"/>
    </source>
</evidence>
<evidence type="ECO:0000256" key="11">
    <source>
        <dbReference type="PROSITE-ProRule" id="PRU01122"/>
    </source>
</evidence>
<dbReference type="RefSeq" id="WP_014546086.1">
    <property type="nucleotide sequence ID" value="NC_013410.1"/>
</dbReference>
<evidence type="ECO:0000256" key="4">
    <source>
        <dbReference type="ARBA" id="ARBA00022801"/>
    </source>
</evidence>
<dbReference type="InterPro" id="IPR046336">
    <property type="entry name" value="Lon_prtase_N_sf"/>
</dbReference>
<dbReference type="InterPro" id="IPR027065">
    <property type="entry name" value="Lon_Prtase"/>
</dbReference>
<dbReference type="Gene3D" id="2.30.130.40">
    <property type="entry name" value="LON domain-like"/>
    <property type="match status" value="1"/>
</dbReference>
<feature type="binding site" evidence="10">
    <location>
        <begin position="355"/>
        <end position="362"/>
    </location>
    <ligand>
        <name>ATP</name>
        <dbReference type="ChEBI" id="CHEBI:30616"/>
    </ligand>
</feature>
<evidence type="ECO:0000259" key="14">
    <source>
        <dbReference type="PROSITE" id="PS51787"/>
    </source>
</evidence>
<dbReference type="PROSITE" id="PS01046">
    <property type="entry name" value="LON_SER"/>
    <property type="match status" value="1"/>
</dbReference>
<dbReference type="InterPro" id="IPR003593">
    <property type="entry name" value="AAA+_ATPase"/>
</dbReference>
<dbReference type="STRING" id="59374.FSU_1853"/>
<reference evidence="17" key="2">
    <citation type="submission" date="2010-08" db="EMBL/GenBank/DDBJ databases">
        <title>Complete sequence of Fibrobacter succinogenes subsp. succinogenes S85.</title>
        <authorList>
            <person name="Durkin A.S."/>
            <person name="Nelson K.E."/>
            <person name="Morrison M."/>
            <person name="Forsberg C.W."/>
            <person name="Wilson D.B."/>
            <person name="Russell J.B."/>
            <person name="Cann I.K.O."/>
            <person name="Mackie R.I."/>
            <person name="White B.A."/>
        </authorList>
    </citation>
    <scope>NUCLEOTIDE SEQUENCE [LARGE SCALE GENOMIC DNA]</scope>
    <source>
        <strain evidence="17">ATCC 19169 / S85</strain>
    </source>
</reference>
<proteinExistence type="inferred from homology"/>
<feature type="domain" description="Lon proteolytic" evidence="13">
    <location>
        <begin position="592"/>
        <end position="773"/>
    </location>
</feature>
<evidence type="ECO:0000256" key="6">
    <source>
        <dbReference type="ARBA" id="ARBA00022840"/>
    </source>
</evidence>
<evidence type="ECO:0000256" key="5">
    <source>
        <dbReference type="ARBA" id="ARBA00022825"/>
    </source>
</evidence>
<dbReference type="InterPro" id="IPR014721">
    <property type="entry name" value="Ribsml_uS5_D2-typ_fold_subgr"/>
</dbReference>